<keyword evidence="4" id="KW-0503">Monooxygenase</keyword>
<dbReference type="InterPro" id="IPR036661">
    <property type="entry name" value="Luciferase-like_sf"/>
</dbReference>
<evidence type="ECO:0000256" key="4">
    <source>
        <dbReference type="ARBA" id="ARBA00023033"/>
    </source>
</evidence>
<proteinExistence type="predicted"/>
<evidence type="ECO:0000313" key="7">
    <source>
        <dbReference type="Proteomes" id="UP000612362"/>
    </source>
</evidence>
<protein>
    <submittedName>
        <fullName evidence="6">LLM class F420-dependent oxidoreductase</fullName>
    </submittedName>
</protein>
<keyword evidence="2" id="KW-0288">FMN</keyword>
<dbReference type="Gene3D" id="3.20.20.30">
    <property type="entry name" value="Luciferase-like domain"/>
    <property type="match status" value="1"/>
</dbReference>
<evidence type="ECO:0000259" key="5">
    <source>
        <dbReference type="Pfam" id="PF00296"/>
    </source>
</evidence>
<dbReference type="Proteomes" id="UP000612362">
    <property type="component" value="Unassembled WGS sequence"/>
</dbReference>
<dbReference type="GO" id="GO:0008726">
    <property type="term" value="F:alkanesulfonate monooxygenase activity"/>
    <property type="evidence" value="ECO:0007669"/>
    <property type="project" value="TreeGrafter"/>
</dbReference>
<organism evidence="6 7">
    <name type="scientific">Ktedonospora formicarum</name>
    <dbReference type="NCBI Taxonomy" id="2778364"/>
    <lineage>
        <taxon>Bacteria</taxon>
        <taxon>Bacillati</taxon>
        <taxon>Chloroflexota</taxon>
        <taxon>Ktedonobacteria</taxon>
        <taxon>Ktedonobacterales</taxon>
        <taxon>Ktedonobacteraceae</taxon>
        <taxon>Ktedonospora</taxon>
    </lineage>
</organism>
<dbReference type="EMBL" id="BNJF01000002">
    <property type="protein sequence ID" value="GHO46268.1"/>
    <property type="molecule type" value="Genomic_DNA"/>
</dbReference>
<gene>
    <name evidence="6" type="ORF">KSX_44310</name>
</gene>
<dbReference type="InterPro" id="IPR019952">
    <property type="entry name" value="F420_OxRdatse_Rv1855c_pred"/>
</dbReference>
<dbReference type="NCBIfam" id="TIGR03560">
    <property type="entry name" value="F420_Rv1855c"/>
    <property type="match status" value="1"/>
</dbReference>
<dbReference type="PANTHER" id="PTHR42847:SF4">
    <property type="entry name" value="ALKANESULFONATE MONOOXYGENASE-RELATED"/>
    <property type="match status" value="1"/>
</dbReference>
<keyword evidence="7" id="KW-1185">Reference proteome</keyword>
<dbReference type="GO" id="GO:0046306">
    <property type="term" value="P:alkanesulfonate catabolic process"/>
    <property type="evidence" value="ECO:0007669"/>
    <property type="project" value="TreeGrafter"/>
</dbReference>
<accession>A0A8J3I3S8</accession>
<comment type="caution">
    <text evidence="6">The sequence shown here is derived from an EMBL/GenBank/DDBJ whole genome shotgun (WGS) entry which is preliminary data.</text>
</comment>
<evidence type="ECO:0000256" key="2">
    <source>
        <dbReference type="ARBA" id="ARBA00022643"/>
    </source>
</evidence>
<dbReference type="AlphaFoldDB" id="A0A8J3I3S8"/>
<dbReference type="InterPro" id="IPR011251">
    <property type="entry name" value="Luciferase-like_dom"/>
</dbReference>
<feature type="domain" description="Luciferase-like" evidence="5">
    <location>
        <begin position="14"/>
        <end position="293"/>
    </location>
</feature>
<sequence length="320" mass="35855">MLALSIMIEGQNGLNWQRWQTLAREIEALGFAGLFRSDHFTNPEPPDIDSLEMVVSQAYLASNTKRIHFGPLVAPLSFRDPLLLARQAAAIDDLSGGRFLLGLGAGWQEREHHIYGYPLGDIATRMARFEEGLEVVSRFFRSTEPVTFEGRFYQLRGATLLPRPQRPGGPRILIGGNGKKRTLPLAARYADVWNAVSISAPEFKERTTLLDTLIAQEGRKPTDVKRTFMTNLTYGRDLKEAERLLQPRFSDLELAGRPLEEAIATLNASGKIITGGPEQALYQIQAYAQAGAEEIMLQWMDLDDLPRLQHFAEHVLSKLN</sequence>
<dbReference type="Pfam" id="PF00296">
    <property type="entry name" value="Bac_luciferase"/>
    <property type="match status" value="1"/>
</dbReference>
<evidence type="ECO:0000256" key="1">
    <source>
        <dbReference type="ARBA" id="ARBA00022630"/>
    </source>
</evidence>
<name>A0A8J3I3S8_9CHLR</name>
<keyword evidence="1" id="KW-0285">Flavoprotein</keyword>
<keyword evidence="3" id="KW-0560">Oxidoreductase</keyword>
<dbReference type="RefSeq" id="WP_220195656.1">
    <property type="nucleotide sequence ID" value="NZ_BNJF01000002.1"/>
</dbReference>
<dbReference type="PANTHER" id="PTHR42847">
    <property type="entry name" value="ALKANESULFONATE MONOOXYGENASE"/>
    <property type="match status" value="1"/>
</dbReference>
<evidence type="ECO:0000256" key="3">
    <source>
        <dbReference type="ARBA" id="ARBA00023002"/>
    </source>
</evidence>
<evidence type="ECO:0000313" key="6">
    <source>
        <dbReference type="EMBL" id="GHO46268.1"/>
    </source>
</evidence>
<dbReference type="InterPro" id="IPR050172">
    <property type="entry name" value="SsuD_RutA_monooxygenase"/>
</dbReference>
<reference evidence="6" key="1">
    <citation type="submission" date="2020-10" db="EMBL/GenBank/DDBJ databases">
        <title>Taxonomic study of unclassified bacteria belonging to the class Ktedonobacteria.</title>
        <authorList>
            <person name="Yabe S."/>
            <person name="Wang C.M."/>
            <person name="Zheng Y."/>
            <person name="Sakai Y."/>
            <person name="Cavaletti L."/>
            <person name="Monciardini P."/>
            <person name="Donadio S."/>
        </authorList>
    </citation>
    <scope>NUCLEOTIDE SEQUENCE</scope>
    <source>
        <strain evidence="6">SOSP1-1</strain>
    </source>
</reference>
<dbReference type="SUPFAM" id="SSF51679">
    <property type="entry name" value="Bacterial luciferase-like"/>
    <property type="match status" value="1"/>
</dbReference>